<dbReference type="InterPro" id="IPR012337">
    <property type="entry name" value="RNaseH-like_sf"/>
</dbReference>
<dbReference type="Pfam" id="PF00665">
    <property type="entry name" value="rve"/>
    <property type="match status" value="1"/>
</dbReference>
<evidence type="ECO:0000259" key="7">
    <source>
        <dbReference type="PROSITE" id="PS50994"/>
    </source>
</evidence>
<dbReference type="PROSITE" id="PS51702">
    <property type="entry name" value="HTH_MU"/>
    <property type="match status" value="1"/>
</dbReference>
<dbReference type="Pfam" id="PF09299">
    <property type="entry name" value="Mu-transpos_C"/>
    <property type="match status" value="1"/>
</dbReference>
<protein>
    <submittedName>
        <fullName evidence="9">Mu DNA-binding domain-containing protein</fullName>
    </submittedName>
</protein>
<dbReference type="Pfam" id="PF02316">
    <property type="entry name" value="HTH_Tnp_Mu_1"/>
    <property type="match status" value="1"/>
</dbReference>
<dbReference type="PANTHER" id="PTHR41694">
    <property type="entry name" value="ENDOGENOUS RETROVIRUS GROUP K MEMBER POL PROTEIN"/>
    <property type="match status" value="1"/>
</dbReference>
<dbReference type="Proteomes" id="UP000198588">
    <property type="component" value="Unassembled WGS sequence"/>
</dbReference>
<keyword evidence="9" id="KW-0238">DNA-binding</keyword>
<dbReference type="OrthoDB" id="5287589at2"/>
<dbReference type="InterPro" id="IPR001584">
    <property type="entry name" value="Integrase_cat-core"/>
</dbReference>
<gene>
    <name evidence="9" type="ORF">SAMN02927914_00149</name>
</gene>
<dbReference type="InterPro" id="IPR036388">
    <property type="entry name" value="WH-like_DNA-bd_sf"/>
</dbReference>
<accession>A0A1G5V0P0</accession>
<dbReference type="InterPro" id="IPR015378">
    <property type="entry name" value="Transposase-like_Mu_C"/>
</dbReference>
<evidence type="ECO:0000256" key="1">
    <source>
        <dbReference type="ARBA" id="ARBA00022679"/>
    </source>
</evidence>
<name>A0A1G5V0P0_9HYPH</name>
<feature type="domain" description="Integrase catalytic" evidence="7">
    <location>
        <begin position="276"/>
        <end position="470"/>
    </location>
</feature>
<keyword evidence="2" id="KW-0548">Nucleotidyltransferase</keyword>
<dbReference type="STRING" id="1165689.SAMN02927914_00149"/>
<dbReference type="InterPro" id="IPR003314">
    <property type="entry name" value="Mu-type_HTH"/>
</dbReference>
<dbReference type="SUPFAM" id="SSF53098">
    <property type="entry name" value="Ribonuclease H-like"/>
    <property type="match status" value="1"/>
</dbReference>
<dbReference type="PANTHER" id="PTHR41694:SF3">
    <property type="entry name" value="RNA-DIRECTED DNA POLYMERASE-RELATED"/>
    <property type="match status" value="1"/>
</dbReference>
<dbReference type="GO" id="GO:0015074">
    <property type="term" value="P:DNA integration"/>
    <property type="evidence" value="ECO:0007669"/>
    <property type="project" value="InterPro"/>
</dbReference>
<keyword evidence="5" id="KW-0378">Hydrolase</keyword>
<dbReference type="InterPro" id="IPR036397">
    <property type="entry name" value="RNaseH_sf"/>
</dbReference>
<evidence type="ECO:0000256" key="3">
    <source>
        <dbReference type="ARBA" id="ARBA00022722"/>
    </source>
</evidence>
<evidence type="ECO:0000313" key="9">
    <source>
        <dbReference type="EMBL" id="SDA39463.1"/>
    </source>
</evidence>
<dbReference type="PROSITE" id="PS50994">
    <property type="entry name" value="INTEGRASE"/>
    <property type="match status" value="1"/>
</dbReference>
<keyword evidence="3" id="KW-0540">Nuclease</keyword>
<dbReference type="GO" id="GO:0004519">
    <property type="term" value="F:endonuclease activity"/>
    <property type="evidence" value="ECO:0007669"/>
    <property type="project" value="UniProtKB-KW"/>
</dbReference>
<evidence type="ECO:0000259" key="8">
    <source>
        <dbReference type="PROSITE" id="PS51702"/>
    </source>
</evidence>
<dbReference type="AlphaFoldDB" id="A0A1G5V0P0"/>
<feature type="domain" description="HTH Mu-type" evidence="8">
    <location>
        <begin position="3"/>
        <end position="74"/>
    </location>
</feature>
<dbReference type="EMBL" id="FMXM01000002">
    <property type="protein sequence ID" value="SDA39463.1"/>
    <property type="molecule type" value="Genomic_DNA"/>
</dbReference>
<dbReference type="Gene3D" id="3.30.420.10">
    <property type="entry name" value="Ribonuclease H-like superfamily/Ribonuclease H"/>
    <property type="match status" value="1"/>
</dbReference>
<keyword evidence="6" id="KW-0695">RNA-directed DNA polymerase</keyword>
<keyword evidence="4" id="KW-0255">Endonuclease</keyword>
<dbReference type="GO" id="GO:0003677">
    <property type="term" value="F:DNA binding"/>
    <property type="evidence" value="ECO:0007669"/>
    <property type="project" value="UniProtKB-KW"/>
</dbReference>
<evidence type="ECO:0000256" key="2">
    <source>
        <dbReference type="ARBA" id="ARBA00022695"/>
    </source>
</evidence>
<dbReference type="GO" id="GO:0003964">
    <property type="term" value="F:RNA-directed DNA polymerase activity"/>
    <property type="evidence" value="ECO:0007669"/>
    <property type="project" value="UniProtKB-KW"/>
</dbReference>
<dbReference type="GO" id="GO:0035613">
    <property type="term" value="F:RNA stem-loop binding"/>
    <property type="evidence" value="ECO:0007669"/>
    <property type="project" value="TreeGrafter"/>
</dbReference>
<dbReference type="GO" id="GO:0016787">
    <property type="term" value="F:hydrolase activity"/>
    <property type="evidence" value="ECO:0007669"/>
    <property type="project" value="UniProtKB-KW"/>
</dbReference>
<dbReference type="SUPFAM" id="SSF46955">
    <property type="entry name" value="Putative DNA-binding domain"/>
    <property type="match status" value="1"/>
</dbReference>
<evidence type="ECO:0000313" key="10">
    <source>
        <dbReference type="Proteomes" id="UP000198588"/>
    </source>
</evidence>
<reference evidence="9 10" key="1">
    <citation type="submission" date="2016-10" db="EMBL/GenBank/DDBJ databases">
        <authorList>
            <person name="de Groot N.N."/>
        </authorList>
    </citation>
    <scope>NUCLEOTIDE SEQUENCE [LARGE SCALE GENOMIC DNA]</scope>
    <source>
        <strain evidence="9 10">CGMCC 1.12097</strain>
    </source>
</reference>
<evidence type="ECO:0000256" key="5">
    <source>
        <dbReference type="ARBA" id="ARBA00022801"/>
    </source>
</evidence>
<keyword evidence="1" id="KW-0808">Transferase</keyword>
<sequence length="750" mass="82764">MKDWLTAREIAAEQLPDMPRDVSGIWRMAQREGWDERTSQARARAGRGGATEYHLSLLPTLAQVAYQQKHIVIQLPVKPAKPAPDTSLTARAQKERDARLAIVAAFEKFSRGMQLGYATRVQVFTDKFNAGSLNIDPWVLEIIPSLSKRTLARWQSQKRDGRANSLGHDPAQARKGTGILDTANGGAVSAFMLALITHQPHLSGHHVRTMCRSEFGDTLKVVSKGVEATIPMPPVRTFQHALKGLKEKHKVELLKLTNPDRYRSHMAPAGVGMLRHITEPNQLWQIDASPVDALCTDGRHAVYACIDIATRRAVWLLSRTPRASAVALLIRKAILEWGVPDVVKTDNGSDFVARDTQRLFASLGIEAETSDAYSPEQKGHVERVIKTFQHDMASLLPGFVGHSVADRKAIESRKSFAQRLGEDDASVFGVSLTGPQLQKHVDDWANLVYQHKPHAGLKNVTPFAAALASAKPVRTVEERALDLLLMPIAGGNDGQRIVGKLGIRIDGYHYMTPTILPGTAVFVRQDPNDAGRAYAFAQDGAEFLGDAICPELSGIHPETIVRAAKEMRGELIDERTRELKADVKKIAKGAPLIERALEVARRDAPNIIALPKREQAHSTPQISAAIEALGERLNPSQPLDPAAAAAHRRLIDDMRAEDEQRLFAGTDAMMRRRQAEIEAARTAHLPKDFNVVALPETPKERYRRAVAFRKLLDTNTLPAADAVWLGGYEQSAEFRSHQAMHEDFGDAYLS</sequence>
<dbReference type="InterPro" id="IPR009061">
    <property type="entry name" value="DNA-bd_dom_put_sf"/>
</dbReference>
<dbReference type="Gene3D" id="1.10.10.10">
    <property type="entry name" value="Winged helix-like DNA-binding domain superfamily/Winged helix DNA-binding domain"/>
    <property type="match status" value="1"/>
</dbReference>
<evidence type="ECO:0000256" key="6">
    <source>
        <dbReference type="ARBA" id="ARBA00022918"/>
    </source>
</evidence>
<proteinExistence type="predicted"/>
<evidence type="ECO:0000256" key="4">
    <source>
        <dbReference type="ARBA" id="ARBA00022759"/>
    </source>
</evidence>
<organism evidence="9 10">
    <name type="scientific">Mesorhizobium qingshengii</name>
    <dbReference type="NCBI Taxonomy" id="1165689"/>
    <lineage>
        <taxon>Bacteria</taxon>
        <taxon>Pseudomonadati</taxon>
        <taxon>Pseudomonadota</taxon>
        <taxon>Alphaproteobacteria</taxon>
        <taxon>Hyphomicrobiales</taxon>
        <taxon>Phyllobacteriaceae</taxon>
        <taxon>Mesorhizobium</taxon>
    </lineage>
</organism>